<keyword evidence="2" id="KW-0805">Transcription regulation</keyword>
<evidence type="ECO:0000256" key="7">
    <source>
        <dbReference type="ARBA" id="ARBA00023242"/>
    </source>
</evidence>
<dbReference type="InterPro" id="IPR036955">
    <property type="entry name" value="AP2/ERF_dom_sf"/>
</dbReference>
<dbReference type="FunFam" id="3.30.730.10:FF:000001">
    <property type="entry name" value="Ethylene-responsive transcription factor 2"/>
    <property type="match status" value="1"/>
</dbReference>
<organism evidence="11">
    <name type="scientific">Tamarix hispida</name>
    <dbReference type="NCBI Taxonomy" id="189793"/>
    <lineage>
        <taxon>Eukaryota</taxon>
        <taxon>Viridiplantae</taxon>
        <taxon>Streptophyta</taxon>
        <taxon>Embryophyta</taxon>
        <taxon>Tracheophyta</taxon>
        <taxon>Spermatophyta</taxon>
        <taxon>Magnoliopsida</taxon>
        <taxon>eudicotyledons</taxon>
        <taxon>Gunneridae</taxon>
        <taxon>Pentapetalae</taxon>
        <taxon>Caryophyllales</taxon>
        <taxon>Tamaricaceae</taxon>
        <taxon>Tamarix</taxon>
    </lineage>
</organism>
<dbReference type="SUPFAM" id="SSF54171">
    <property type="entry name" value="DNA-binding domain"/>
    <property type="match status" value="1"/>
</dbReference>
<dbReference type="EMBL" id="KC171641">
    <property type="protein sequence ID" value="AGE97370.1"/>
    <property type="molecule type" value="mRNA"/>
</dbReference>
<dbReference type="InterPro" id="IPR001471">
    <property type="entry name" value="AP2/ERF_dom"/>
</dbReference>
<dbReference type="GO" id="GO:0005634">
    <property type="term" value="C:nucleus"/>
    <property type="evidence" value="ECO:0007669"/>
    <property type="project" value="UniProtKB-SubCell"/>
</dbReference>
<dbReference type="PROSITE" id="PS51032">
    <property type="entry name" value="AP2_ERF"/>
    <property type="match status" value="1"/>
</dbReference>
<dbReference type="GO" id="GO:0003700">
    <property type="term" value="F:DNA-binding transcription factor activity"/>
    <property type="evidence" value="ECO:0007669"/>
    <property type="project" value="InterPro"/>
</dbReference>
<feature type="region of interest" description="Disordered" evidence="9">
    <location>
        <begin position="1"/>
        <end position="20"/>
    </location>
</feature>
<dbReference type="CDD" id="cd00018">
    <property type="entry name" value="AP2"/>
    <property type="match status" value="1"/>
</dbReference>
<evidence type="ECO:0000259" key="10">
    <source>
        <dbReference type="PROSITE" id="PS51032"/>
    </source>
</evidence>
<keyword evidence="7" id="KW-0539">Nucleus</keyword>
<evidence type="ECO:0000256" key="4">
    <source>
        <dbReference type="ARBA" id="ARBA00023125"/>
    </source>
</evidence>
<sequence>MEYTRKYSGQRSTYIPRRRRNGGVDSVADILANWKTYNQHLNPSNNHEPIKTTRKVPARGSRRGCMPGKGGPDNLGCSYRGVRQRIWGKWVAEIREPINGSNNRRSRRLWLGTFPTAVEAALAYDEAATAMYGSNAILNFAPTAAKPVDAVQTNGNIRYDDVCLALGSRQHEEGASLEGSSMGDMEHESFPILQDPDLKPSGASKSQETSGSESNTVVPSVRDAADHGEHHRLRMNDAATPEMRDQRQVTDSENHYGGLDTLNFGLGYMMQDWISESFDPSTSCDVPVRIKDEEAGYEAAYVQLGSLWSNDPFPPRCPILDVPYRSHPSETEGGSRFHIEAQPGMGCDCLFESFAG</sequence>
<evidence type="ECO:0000256" key="2">
    <source>
        <dbReference type="ARBA" id="ARBA00023015"/>
    </source>
</evidence>
<protein>
    <submittedName>
        <fullName evidence="11">Ethylene response factor 15</fullName>
    </submittedName>
</protein>
<feature type="compositionally biased region" description="Basic residues" evidence="9">
    <location>
        <begin position="52"/>
        <end position="62"/>
    </location>
</feature>
<feature type="domain" description="AP2/ERF" evidence="10">
    <location>
        <begin position="78"/>
        <end position="141"/>
    </location>
</feature>
<dbReference type="PANTHER" id="PTHR31241:SF62">
    <property type="entry name" value="DEHYDRATION-RESPONSIVE ELEMENT-BINDING PROTEIN 2D"/>
    <property type="match status" value="1"/>
</dbReference>
<dbReference type="GO" id="GO:0045893">
    <property type="term" value="P:positive regulation of DNA-templated transcription"/>
    <property type="evidence" value="ECO:0007669"/>
    <property type="project" value="TreeGrafter"/>
</dbReference>
<name>M1JNH5_9CARY</name>
<keyword evidence="5" id="KW-0010">Activator</keyword>
<feature type="region of interest" description="Disordered" evidence="9">
    <location>
        <begin position="174"/>
        <end position="254"/>
    </location>
</feature>
<proteinExistence type="evidence at transcript level"/>
<feature type="region of interest" description="Disordered" evidence="9">
    <location>
        <begin position="41"/>
        <end position="69"/>
    </location>
</feature>
<evidence type="ECO:0000256" key="6">
    <source>
        <dbReference type="ARBA" id="ARBA00023163"/>
    </source>
</evidence>
<gene>
    <name evidence="11" type="primary">ERF15</name>
</gene>
<dbReference type="PRINTS" id="PR00367">
    <property type="entry name" value="ETHRSPELEMNT"/>
</dbReference>
<keyword evidence="6" id="KW-0804">Transcription</keyword>
<comment type="subcellular location">
    <subcellularLocation>
        <location evidence="1">Nucleus</location>
    </subcellularLocation>
</comment>
<reference evidence="11" key="1">
    <citation type="submission" date="2012-11" db="EMBL/GenBank/DDBJ databases">
        <title>The ethylene response factor genes from Tamarix hispida are in response to salt and drought stresses and involved in ABA signaling pathway.</title>
        <authorList>
            <person name="Liu W.J."/>
            <person name="Wang Y.C."/>
        </authorList>
    </citation>
    <scope>NUCLEOTIDE SEQUENCE</scope>
</reference>
<evidence type="ECO:0000256" key="3">
    <source>
        <dbReference type="ARBA" id="ARBA00023016"/>
    </source>
</evidence>
<dbReference type="Pfam" id="PF00847">
    <property type="entry name" value="AP2"/>
    <property type="match status" value="1"/>
</dbReference>
<dbReference type="PANTHER" id="PTHR31241">
    <property type="entry name" value="DEHYDRATION-RESPONSIVE ELEMENT-BINDING PROTEIN 2C"/>
    <property type="match status" value="1"/>
</dbReference>
<dbReference type="GO" id="GO:0006950">
    <property type="term" value="P:response to stress"/>
    <property type="evidence" value="ECO:0007669"/>
    <property type="project" value="TreeGrafter"/>
</dbReference>
<dbReference type="Gene3D" id="3.30.730.10">
    <property type="entry name" value="AP2/ERF domain"/>
    <property type="match status" value="1"/>
</dbReference>
<dbReference type="GO" id="GO:0000976">
    <property type="term" value="F:transcription cis-regulatory region binding"/>
    <property type="evidence" value="ECO:0007669"/>
    <property type="project" value="TreeGrafter"/>
</dbReference>
<feature type="compositionally biased region" description="Polar residues" evidence="9">
    <location>
        <begin position="203"/>
        <end position="218"/>
    </location>
</feature>
<keyword evidence="4" id="KW-0238">DNA-binding</keyword>
<keyword evidence="3" id="KW-0346">Stress response</keyword>
<accession>M1JNH5</accession>
<evidence type="ECO:0000256" key="8">
    <source>
        <dbReference type="ARBA" id="ARBA00024343"/>
    </source>
</evidence>
<dbReference type="AlphaFoldDB" id="M1JNH5"/>
<dbReference type="SMART" id="SM00380">
    <property type="entry name" value="AP2"/>
    <property type="match status" value="1"/>
</dbReference>
<evidence type="ECO:0000256" key="1">
    <source>
        <dbReference type="ARBA" id="ARBA00004123"/>
    </source>
</evidence>
<evidence type="ECO:0000256" key="5">
    <source>
        <dbReference type="ARBA" id="ARBA00023159"/>
    </source>
</evidence>
<evidence type="ECO:0000256" key="9">
    <source>
        <dbReference type="SAM" id="MobiDB-lite"/>
    </source>
</evidence>
<evidence type="ECO:0000313" key="11">
    <source>
        <dbReference type="EMBL" id="AGE97370.1"/>
    </source>
</evidence>
<dbReference type="InterPro" id="IPR016177">
    <property type="entry name" value="DNA-bd_dom_sf"/>
</dbReference>
<feature type="compositionally biased region" description="Basic and acidic residues" evidence="9">
    <location>
        <begin position="242"/>
        <end position="254"/>
    </location>
</feature>
<comment type="similarity">
    <text evidence="8">Belongs to the AP2/ERF transcription factor family. ERF subfamily.</text>
</comment>